<feature type="active site" description="Proton donor" evidence="6">
    <location>
        <position position="126"/>
    </location>
</feature>
<dbReference type="EC" id="3.1.3.48" evidence="2"/>
<dbReference type="OrthoDB" id="9784339at2"/>
<dbReference type="Proteomes" id="UP000494135">
    <property type="component" value="Unassembled WGS sequence"/>
</dbReference>
<dbReference type="InterPro" id="IPR017867">
    <property type="entry name" value="Tyr_phospatase_low_mol_wt"/>
</dbReference>
<dbReference type="CDD" id="cd16343">
    <property type="entry name" value="LMWPTP"/>
    <property type="match status" value="1"/>
</dbReference>
<dbReference type="InterPro" id="IPR050438">
    <property type="entry name" value="LMW_PTPase"/>
</dbReference>
<evidence type="ECO:0000256" key="5">
    <source>
        <dbReference type="ARBA" id="ARBA00051722"/>
    </source>
</evidence>
<dbReference type="EMBL" id="CADIKG010000002">
    <property type="protein sequence ID" value="CAB3750303.1"/>
    <property type="molecule type" value="Genomic_DNA"/>
</dbReference>
<feature type="domain" description="Phosphotyrosine protein phosphatase I" evidence="7">
    <location>
        <begin position="7"/>
        <end position="152"/>
    </location>
</feature>
<dbReference type="EMBL" id="NBYX01000002">
    <property type="protein sequence ID" value="ORT88245.1"/>
    <property type="molecule type" value="Genomic_DNA"/>
</dbReference>
<dbReference type="InterPro" id="IPR023485">
    <property type="entry name" value="Ptyr_pPase"/>
</dbReference>
<dbReference type="GO" id="GO:0004725">
    <property type="term" value="F:protein tyrosine phosphatase activity"/>
    <property type="evidence" value="ECO:0007669"/>
    <property type="project" value="UniProtKB-EC"/>
</dbReference>
<reference evidence="8 11" key="2">
    <citation type="submission" date="2020-04" db="EMBL/GenBank/DDBJ databases">
        <authorList>
            <person name="De Canck E."/>
        </authorList>
    </citation>
    <scope>NUCLEOTIDE SEQUENCE [LARGE SCALE GENOMIC DNA]</scope>
    <source>
        <strain evidence="8 11">LMG 29660</strain>
    </source>
</reference>
<protein>
    <recommendedName>
        <fullName evidence="2">protein-tyrosine-phosphatase</fullName>
        <ecNumber evidence="2">3.1.3.48</ecNumber>
    </recommendedName>
</protein>
<dbReference type="Gene3D" id="3.40.50.2300">
    <property type="match status" value="1"/>
</dbReference>
<dbReference type="Pfam" id="PF01451">
    <property type="entry name" value="LMWPc"/>
    <property type="match status" value="1"/>
</dbReference>
<evidence type="ECO:0000256" key="2">
    <source>
        <dbReference type="ARBA" id="ARBA00013064"/>
    </source>
</evidence>
<dbReference type="Proteomes" id="UP000193146">
    <property type="component" value="Unassembled WGS sequence"/>
</dbReference>
<evidence type="ECO:0000256" key="4">
    <source>
        <dbReference type="ARBA" id="ARBA00022912"/>
    </source>
</evidence>
<evidence type="ECO:0000313" key="10">
    <source>
        <dbReference type="Proteomes" id="UP000193146"/>
    </source>
</evidence>
<keyword evidence="4" id="KW-0904">Protein phosphatase</keyword>
<dbReference type="SMART" id="SM00226">
    <property type="entry name" value="LMWPc"/>
    <property type="match status" value="1"/>
</dbReference>
<dbReference type="PANTHER" id="PTHR11717:SF31">
    <property type="entry name" value="LOW MOLECULAR WEIGHT PROTEIN-TYROSINE-PHOSPHATASE ETP-RELATED"/>
    <property type="match status" value="1"/>
</dbReference>
<dbReference type="AlphaFoldDB" id="A0A1X1PMP1"/>
<dbReference type="RefSeq" id="WP_085038327.1">
    <property type="nucleotide sequence ID" value="NZ_CADIKG010000002.1"/>
</dbReference>
<dbReference type="PRINTS" id="PR00719">
    <property type="entry name" value="LMWPTPASE"/>
</dbReference>
<evidence type="ECO:0000313" key="11">
    <source>
        <dbReference type="Proteomes" id="UP000494135"/>
    </source>
</evidence>
<dbReference type="InterPro" id="IPR036196">
    <property type="entry name" value="Ptyr_pPase_sf"/>
</dbReference>
<sequence length="169" mass="18210">MTPTPLPCLLVVCEGNVCRSPLAAALLAAKLPRAQVGSAGLAPPPGRPADPLARDMARARGLDLAAHTARPVTTAMSAQADLIFVMDHAQRRVLEARHPFLRGRVFRLGEFTRVADGMPPGIDIFDPYRGTRDDFVRCAALIDLAVGSWLPRLAARWPQATASFHDSQP</sequence>
<keyword evidence="10" id="KW-1185">Reference proteome</keyword>
<feature type="active site" evidence="6">
    <location>
        <position position="19"/>
    </location>
</feature>
<proteinExistence type="inferred from homology"/>
<keyword evidence="3 8" id="KW-0378">Hydrolase</keyword>
<evidence type="ECO:0000256" key="3">
    <source>
        <dbReference type="ARBA" id="ARBA00022801"/>
    </source>
</evidence>
<evidence type="ECO:0000313" key="8">
    <source>
        <dbReference type="EMBL" id="CAB3750303.1"/>
    </source>
</evidence>
<organism evidence="9 10">
    <name type="scientific">Burkholderia puraquae</name>
    <dbReference type="NCBI Taxonomy" id="1904757"/>
    <lineage>
        <taxon>Bacteria</taxon>
        <taxon>Pseudomonadati</taxon>
        <taxon>Pseudomonadota</taxon>
        <taxon>Betaproteobacteria</taxon>
        <taxon>Burkholderiales</taxon>
        <taxon>Burkholderiaceae</taxon>
        <taxon>Burkholderia</taxon>
        <taxon>Burkholderia cepacia complex</taxon>
    </lineage>
</organism>
<evidence type="ECO:0000259" key="7">
    <source>
        <dbReference type="SMART" id="SM00226"/>
    </source>
</evidence>
<evidence type="ECO:0000256" key="6">
    <source>
        <dbReference type="PIRSR" id="PIRSR617867-1"/>
    </source>
</evidence>
<name>A0A1X1PMP1_9BURK</name>
<accession>A0A1X1PMP1</accession>
<gene>
    <name evidence="8" type="primary">ptp_2</name>
    <name evidence="9" type="ORF">B7G54_06495</name>
    <name evidence="8" type="ORF">LMG29660_01238</name>
</gene>
<feature type="active site" description="Nucleophile" evidence="6">
    <location>
        <position position="13"/>
    </location>
</feature>
<evidence type="ECO:0000313" key="9">
    <source>
        <dbReference type="EMBL" id="ORT88245.1"/>
    </source>
</evidence>
<comment type="catalytic activity">
    <reaction evidence="5">
        <text>O-phospho-L-tyrosyl-[protein] + H2O = L-tyrosyl-[protein] + phosphate</text>
        <dbReference type="Rhea" id="RHEA:10684"/>
        <dbReference type="Rhea" id="RHEA-COMP:10136"/>
        <dbReference type="Rhea" id="RHEA-COMP:20101"/>
        <dbReference type="ChEBI" id="CHEBI:15377"/>
        <dbReference type="ChEBI" id="CHEBI:43474"/>
        <dbReference type="ChEBI" id="CHEBI:46858"/>
        <dbReference type="ChEBI" id="CHEBI:61978"/>
        <dbReference type="EC" id="3.1.3.48"/>
    </reaction>
</comment>
<comment type="similarity">
    <text evidence="1">Belongs to the low molecular weight phosphotyrosine protein phosphatase family.</text>
</comment>
<reference evidence="9 10" key="1">
    <citation type="submission" date="2017-04" db="EMBL/GenBank/DDBJ databases">
        <title>Burkholderia puraquae sp. nov., a novel Burkholderia cepacia complex species from hospital setting samples.</title>
        <authorList>
            <person name="Martina P."/>
            <person name="Leguizamon M."/>
            <person name="Prieto C."/>
            <person name="Sousa S."/>
            <person name="Montanaro P."/>
            <person name="Draghi W."/>
            <person name="Staembler M."/>
            <person name="Bettiol M."/>
            <person name="Figoli C."/>
            <person name="Palau J."/>
            <person name="Alvarez F."/>
            <person name="Benetti S."/>
            <person name="Anchat E."/>
            <person name="Vescina C."/>
            <person name="Ferreras J."/>
            <person name="Lasch P."/>
            <person name="Lagares A."/>
            <person name="Zorreguieta A."/>
            <person name="Yantorno O."/>
            <person name="Bosch A."/>
        </authorList>
    </citation>
    <scope>NUCLEOTIDE SEQUENCE [LARGE SCALE GENOMIC DNA]</scope>
    <source>
        <strain evidence="9 10">CAMPA 1040</strain>
    </source>
</reference>
<dbReference type="PANTHER" id="PTHR11717">
    <property type="entry name" value="LOW MOLECULAR WEIGHT PROTEIN TYROSINE PHOSPHATASE"/>
    <property type="match status" value="1"/>
</dbReference>
<dbReference type="SUPFAM" id="SSF52788">
    <property type="entry name" value="Phosphotyrosine protein phosphatases I"/>
    <property type="match status" value="1"/>
</dbReference>
<evidence type="ECO:0000256" key="1">
    <source>
        <dbReference type="ARBA" id="ARBA00011063"/>
    </source>
</evidence>